<reference evidence="10" key="3">
    <citation type="submission" date="2025-04" db="UniProtKB">
        <authorList>
            <consortium name="RefSeq"/>
        </authorList>
    </citation>
    <scope>IDENTIFICATION</scope>
    <source>
        <strain evidence="10">Nigerian</strain>
        <tissue evidence="10">Liver and blood</tissue>
    </source>
</reference>
<keyword evidence="9" id="KW-1185">Reference proteome</keyword>
<dbReference type="Xenbase" id="XB-GENE-29095931">
    <property type="gene designation" value="LOC116410233"/>
</dbReference>
<evidence type="ECO:0000256" key="2">
    <source>
        <dbReference type="ARBA" id="ARBA00022771"/>
    </source>
</evidence>
<dbReference type="OrthoDB" id="9934617at2759"/>
<evidence type="ECO:0000313" key="11">
    <source>
        <dbReference type="Xenbase" id="XB-GENE-29095931"/>
    </source>
</evidence>
<sequence>MPKCIVSRCPSSCSNKQTKSTGIVMHSFPCNLDRIKNWLLNIDQNFGNIDTFASRILEEKKKHSDLYRLCSEHFTPESYINTGKRMSLRPDAIPTVFKERPQNRGIKCGPPVRRHSRITNPEGSKYVDVGTNTEPVVVTDIGLMGANQDGSPKRVDVGTNTETVVMKDISTRTDIYHSVKHRGTHTDPFWGKKNVRTKTDPLFGKKNASTSTEPAANGLQPQGEIGFSKPAKRKRLGADAASRYSLLSDEAEPGVKQTPSKRRYRSTKNPNYIPLSRPVLESDTSDSSSATSEDDSAGNADEASADQADILVHESKYIVFESCLDELLLKMNCSCGRPIAELIKSVQGTFLSVSGRCEAGHVRHMWDSQPKNGGTPAGNILCSAAILFSGSRFHQVDELFRFMGLQFIAQYAYYQYEKRFLFPVLERSWQSERRALRQSLARKSVCLSGDGRASSRPGSKYCAYAFLEATGKKIVDFSIVKKTEKQSISAAKRHAFETCLNSVLAEKLNVEVVATERHEGIRRLTCEEFSPISHEYDAWHYGRAIRRKLLAASRKRSCGDIAAWTPAVINHLWYAAKCSAGDGDLLREKWRSILRHVRNEHQWTNGLSAHSCGHRRLNLLESKQRRWLKVDSRAYQQLKKIVTDPLVLGDLTHLSSLSHTDQIEVFHSFMLKYQPRRAHVSLEAMEASTKLAALAHNANVHRHQSVARIPGRNIGFHSKTRKPWTTKRIYDPESSAHLFPVLVSALKLANGEPSHSWGARETRKNR</sequence>
<keyword evidence="2 5" id="KW-0863">Zinc-finger</keyword>
<dbReference type="InterPro" id="IPR006612">
    <property type="entry name" value="THAP_Znf"/>
</dbReference>
<feature type="domain" description="THAP-type" evidence="7">
    <location>
        <begin position="1"/>
        <end position="97"/>
    </location>
</feature>
<keyword evidence="4 5" id="KW-0238">DNA-binding</keyword>
<dbReference type="GO" id="GO:0008270">
    <property type="term" value="F:zinc ion binding"/>
    <property type="evidence" value="ECO:0007669"/>
    <property type="project" value="UniProtKB-KW"/>
</dbReference>
<evidence type="ECO:0000256" key="1">
    <source>
        <dbReference type="ARBA" id="ARBA00022723"/>
    </source>
</evidence>
<dbReference type="PROSITE" id="PS50950">
    <property type="entry name" value="ZF_THAP"/>
    <property type="match status" value="1"/>
</dbReference>
<evidence type="ECO:0000256" key="6">
    <source>
        <dbReference type="SAM" id="MobiDB-lite"/>
    </source>
</evidence>
<dbReference type="KEGG" id="xtr:116410233"/>
<dbReference type="Ensembl" id="ENSXETT00000119260">
    <property type="protein sequence ID" value="ENSXETP00000106335"/>
    <property type="gene ID" value="ENSXETG00000043918"/>
</dbReference>
<dbReference type="PANTHER" id="PTHR31751:SF43">
    <property type="match status" value="1"/>
</dbReference>
<keyword evidence="1" id="KW-0479">Metal-binding</keyword>
<evidence type="ECO:0000313" key="8">
    <source>
        <dbReference type="Ensembl" id="ENSXETP00000106335"/>
    </source>
</evidence>
<dbReference type="Pfam" id="PF05485">
    <property type="entry name" value="THAP"/>
    <property type="match status" value="1"/>
</dbReference>
<evidence type="ECO:0000256" key="4">
    <source>
        <dbReference type="ARBA" id="ARBA00023125"/>
    </source>
</evidence>
<protein>
    <submittedName>
        <fullName evidence="8">Uncharacterized LOC116410233</fullName>
    </submittedName>
    <submittedName>
        <fullName evidence="10">Uncharacterized protein LOC116410233</fullName>
    </submittedName>
</protein>
<feature type="region of interest" description="Disordered" evidence="6">
    <location>
        <begin position="184"/>
        <end position="303"/>
    </location>
</feature>
<gene>
    <name evidence="8 10 11" type="primary">LOC116410233</name>
</gene>
<feature type="compositionally biased region" description="Low complexity" evidence="6">
    <location>
        <begin position="281"/>
        <end position="291"/>
    </location>
</feature>
<evidence type="ECO:0000259" key="7">
    <source>
        <dbReference type="PROSITE" id="PS50950"/>
    </source>
</evidence>
<dbReference type="SMART" id="SM00980">
    <property type="entry name" value="THAP"/>
    <property type="match status" value="1"/>
</dbReference>
<dbReference type="GeneID" id="116410233"/>
<dbReference type="GeneTree" id="ENSGT00940000164945"/>
<dbReference type="GO" id="GO:0003677">
    <property type="term" value="F:DNA binding"/>
    <property type="evidence" value="ECO:0007669"/>
    <property type="project" value="UniProtKB-UniRule"/>
</dbReference>
<dbReference type="OMA" id="KVDSRAY"/>
<evidence type="ECO:0000256" key="3">
    <source>
        <dbReference type="ARBA" id="ARBA00022833"/>
    </source>
</evidence>
<reference evidence="8" key="1">
    <citation type="journal article" date="2010" name="Science">
        <title>The genome of the Western clawed frog Xenopus tropicalis.</title>
        <authorList>
            <person name="Hellsten U."/>
            <person name="Harland R.M."/>
            <person name="Gilchrist M.J."/>
            <person name="Hendrix D."/>
            <person name="Jurka J."/>
            <person name="Kapitonov V."/>
            <person name="Ovcharenko I."/>
            <person name="Putnam N.H."/>
            <person name="Shu S."/>
            <person name="Taher L."/>
            <person name="Blitz I.L."/>
            <person name="Blumberg B."/>
            <person name="Dichmann D.S."/>
            <person name="Dubchak I."/>
            <person name="Amaya E."/>
            <person name="Detter J.C."/>
            <person name="Fletcher R."/>
            <person name="Gerhard D.S."/>
            <person name="Goodstein D."/>
            <person name="Graves T."/>
            <person name="Grigoriev I.V."/>
            <person name="Grimwood J."/>
            <person name="Kawashima T."/>
            <person name="Lindquist E."/>
            <person name="Lucas S.M."/>
            <person name="Mead P.E."/>
            <person name="Mitros T."/>
            <person name="Ogino H."/>
            <person name="Ohta Y."/>
            <person name="Poliakov A.V."/>
            <person name="Pollet N."/>
            <person name="Robert J."/>
            <person name="Salamov A."/>
            <person name="Sater A.K."/>
            <person name="Schmutz J."/>
            <person name="Terry A."/>
            <person name="Vize P.D."/>
            <person name="Warren W.C."/>
            <person name="Wells D."/>
            <person name="Wills A."/>
            <person name="Wilson R.K."/>
            <person name="Zimmerman L.B."/>
            <person name="Zorn A.M."/>
            <person name="Grainger R."/>
            <person name="Grammer T."/>
            <person name="Khokha M.K."/>
            <person name="Richardson P.M."/>
            <person name="Rokhsar D.S."/>
        </authorList>
    </citation>
    <scope>NUCLEOTIDE SEQUENCE [LARGE SCALE GENOMIC DNA]</scope>
    <source>
        <strain evidence="8">Nigerian</strain>
    </source>
</reference>
<dbReference type="AGR" id="Xenbase:XB-GENE-29095931"/>
<dbReference type="SMART" id="SM00692">
    <property type="entry name" value="DM3"/>
    <property type="match status" value="1"/>
</dbReference>
<organism evidence="8">
    <name type="scientific">Xenopus tropicalis</name>
    <name type="common">Western clawed frog</name>
    <name type="synonym">Silurana tropicalis</name>
    <dbReference type="NCBI Taxonomy" id="8364"/>
    <lineage>
        <taxon>Eukaryota</taxon>
        <taxon>Metazoa</taxon>
        <taxon>Chordata</taxon>
        <taxon>Craniata</taxon>
        <taxon>Vertebrata</taxon>
        <taxon>Euteleostomi</taxon>
        <taxon>Amphibia</taxon>
        <taxon>Batrachia</taxon>
        <taxon>Anura</taxon>
        <taxon>Pipoidea</taxon>
        <taxon>Pipidae</taxon>
        <taxon>Xenopodinae</taxon>
        <taxon>Xenopus</taxon>
        <taxon>Silurana</taxon>
    </lineage>
</organism>
<reference evidence="8" key="2">
    <citation type="submission" date="2021-03" db="UniProtKB">
        <authorList>
            <consortium name="Ensembl"/>
        </authorList>
    </citation>
    <scope>IDENTIFICATION</scope>
</reference>
<name>A0A803JEJ1_XENTR</name>
<evidence type="ECO:0000256" key="5">
    <source>
        <dbReference type="PROSITE-ProRule" id="PRU00309"/>
    </source>
</evidence>
<accession>A0A803JEJ1</accession>
<keyword evidence="3" id="KW-0862">Zinc</keyword>
<evidence type="ECO:0000313" key="10">
    <source>
        <dbReference type="RefSeq" id="XP_031756240.1"/>
    </source>
</evidence>
<dbReference type="Proteomes" id="UP000008143">
    <property type="component" value="Chromosome 4"/>
</dbReference>
<dbReference type="RefSeq" id="XP_031756240.1">
    <property type="nucleotide sequence ID" value="XM_031900380.1"/>
</dbReference>
<evidence type="ECO:0000313" key="9">
    <source>
        <dbReference type="Proteomes" id="UP000008143"/>
    </source>
</evidence>
<dbReference type="SUPFAM" id="SSF57716">
    <property type="entry name" value="Glucocorticoid receptor-like (DNA-binding domain)"/>
    <property type="match status" value="1"/>
</dbReference>
<dbReference type="PANTHER" id="PTHR31751">
    <property type="entry name" value="SI:CH211-108C17.2-RELATED-RELATED"/>
    <property type="match status" value="1"/>
</dbReference>
<proteinExistence type="predicted"/>
<dbReference type="AlphaFoldDB" id="A0A803JEJ1"/>